<evidence type="ECO:0000256" key="1">
    <source>
        <dbReference type="ARBA" id="ARBA00022857"/>
    </source>
</evidence>
<dbReference type="RefSeq" id="WP_055206803.1">
    <property type="nucleotide sequence ID" value="NZ_CZBO01000001.1"/>
</dbReference>
<dbReference type="InterPro" id="IPR036812">
    <property type="entry name" value="NAD(P)_OxRdtase_dom_sf"/>
</dbReference>
<dbReference type="CDD" id="cd19092">
    <property type="entry name" value="AKR_BsYcsN_EcYdhF-like"/>
    <property type="match status" value="1"/>
</dbReference>
<dbReference type="SUPFAM" id="SSF51430">
    <property type="entry name" value="NAD(P)-linked oxidoreductase"/>
    <property type="match status" value="1"/>
</dbReference>
<dbReference type="Gene3D" id="3.20.20.100">
    <property type="entry name" value="NADP-dependent oxidoreductase domain"/>
    <property type="match status" value="1"/>
</dbReference>
<dbReference type="PRINTS" id="PR00069">
    <property type="entry name" value="ALDKETRDTASE"/>
</dbReference>
<name>A0A174R3F4_9CLOT</name>
<evidence type="ECO:0000313" key="5">
    <source>
        <dbReference type="EMBL" id="CUP78701.1"/>
    </source>
</evidence>
<dbReference type="Proteomes" id="UP000095563">
    <property type="component" value="Unassembled WGS sequence"/>
</dbReference>
<dbReference type="EMBL" id="CZBO01000001">
    <property type="protein sequence ID" value="CUP78701.1"/>
    <property type="molecule type" value="Genomic_DNA"/>
</dbReference>
<sequence length="297" mass="34077">MERVKINDEFSMSRIVQGFWRLSHWGFKNEDTLKLIEECIDRGVTTFDNADIYMAESLQGEGMKLKPSVREKMEIVTKCGIKPVGELFPDNDVLKYDSSKEHILKSVDDSLLRLKTSYIDLLLIHRPDFLMNPEEMAEAFDILKKSGKVRNFGVSNFNPSQFDMLKSYTNVPLITNQIEVSPLHLDPFVDGTLDNCLKNRIHPMAWSPLAGGRIFTSDDERTVRLRKTLNKIKEELSANSIDEVIYAWLLMHPSKIMPIVGSSKIERLEAAINGMNLKFTSSHFYEIWQSSLGRNID</sequence>
<proteinExistence type="inferred from homology"/>
<dbReference type="Pfam" id="PF00248">
    <property type="entry name" value="Aldo_ket_red"/>
    <property type="match status" value="1"/>
</dbReference>
<feature type="domain" description="NADP-dependent oxidoreductase" evidence="4">
    <location>
        <begin position="14"/>
        <end position="287"/>
    </location>
</feature>
<reference evidence="5 6" key="1">
    <citation type="submission" date="2015-09" db="EMBL/GenBank/DDBJ databases">
        <authorList>
            <consortium name="Pathogen Informatics"/>
        </authorList>
    </citation>
    <scope>NUCLEOTIDE SEQUENCE [LARGE SCALE GENOMIC DNA]</scope>
    <source>
        <strain evidence="5 6">2789STDY5834956</strain>
    </source>
</reference>
<dbReference type="GO" id="GO:0005829">
    <property type="term" value="C:cytosol"/>
    <property type="evidence" value="ECO:0007669"/>
    <property type="project" value="TreeGrafter"/>
</dbReference>
<keyword evidence="1" id="KW-0521">NADP</keyword>
<evidence type="ECO:0000256" key="3">
    <source>
        <dbReference type="ARBA" id="ARBA00038157"/>
    </source>
</evidence>
<dbReference type="PANTHER" id="PTHR43364:SF1">
    <property type="entry name" value="OXIDOREDUCTASE YDHF"/>
    <property type="match status" value="1"/>
</dbReference>
<evidence type="ECO:0000259" key="4">
    <source>
        <dbReference type="Pfam" id="PF00248"/>
    </source>
</evidence>
<dbReference type="InterPro" id="IPR020471">
    <property type="entry name" value="AKR"/>
</dbReference>
<dbReference type="InterPro" id="IPR023210">
    <property type="entry name" value="NADP_OxRdtase_dom"/>
</dbReference>
<dbReference type="InterPro" id="IPR050523">
    <property type="entry name" value="AKR_Detox_Biosynth"/>
</dbReference>
<gene>
    <name evidence="5" type="primary">ydhF</name>
    <name evidence="5" type="ORF">ERS852568_00797</name>
</gene>
<dbReference type="AlphaFoldDB" id="A0A174R3F4"/>
<evidence type="ECO:0000256" key="2">
    <source>
        <dbReference type="ARBA" id="ARBA00023002"/>
    </source>
</evidence>
<dbReference type="FunFam" id="3.20.20.100:FF:000008">
    <property type="entry name" value="Aldo/keto reductase family oxidoreductase"/>
    <property type="match status" value="1"/>
</dbReference>
<protein>
    <submittedName>
        <fullName evidence="5">Oxidoreductase YdhF</fullName>
        <ecNumber evidence="5">1.-.-.-</ecNumber>
    </submittedName>
</protein>
<organism evidence="5 6">
    <name type="scientific">Clostridium baratii</name>
    <dbReference type="NCBI Taxonomy" id="1561"/>
    <lineage>
        <taxon>Bacteria</taxon>
        <taxon>Bacillati</taxon>
        <taxon>Bacillota</taxon>
        <taxon>Clostridia</taxon>
        <taxon>Eubacteriales</taxon>
        <taxon>Clostridiaceae</taxon>
        <taxon>Clostridium</taxon>
    </lineage>
</organism>
<keyword evidence="2 5" id="KW-0560">Oxidoreductase</keyword>
<evidence type="ECO:0000313" key="6">
    <source>
        <dbReference type="Proteomes" id="UP000095563"/>
    </source>
</evidence>
<comment type="similarity">
    <text evidence="3">Belongs to the aldo/keto reductase family. Aldo/keto reductase 2 subfamily.</text>
</comment>
<accession>A0A174R3F4</accession>
<dbReference type="EC" id="1.-.-.-" evidence="5"/>
<dbReference type="PANTHER" id="PTHR43364">
    <property type="entry name" value="NADH-SPECIFIC METHYLGLYOXAL REDUCTASE-RELATED"/>
    <property type="match status" value="1"/>
</dbReference>
<dbReference type="GO" id="GO:0016491">
    <property type="term" value="F:oxidoreductase activity"/>
    <property type="evidence" value="ECO:0007669"/>
    <property type="project" value="UniProtKB-KW"/>
</dbReference>